<dbReference type="GO" id="GO:0005886">
    <property type="term" value="C:plasma membrane"/>
    <property type="evidence" value="ECO:0007669"/>
    <property type="project" value="UniProtKB-SubCell"/>
</dbReference>
<dbReference type="PANTHER" id="PTHR21137:SF35">
    <property type="entry name" value="ODORANT RECEPTOR 19A-RELATED"/>
    <property type="match status" value="1"/>
</dbReference>
<feature type="transmembrane region" description="Helical" evidence="10">
    <location>
        <begin position="225"/>
        <end position="249"/>
    </location>
</feature>
<feature type="transmembrane region" description="Helical" evidence="10">
    <location>
        <begin position="64"/>
        <end position="88"/>
    </location>
</feature>
<dbReference type="Pfam" id="PF02949">
    <property type="entry name" value="7tm_6"/>
    <property type="match status" value="1"/>
</dbReference>
<dbReference type="RefSeq" id="XP_029348639.1">
    <property type="nucleotide sequence ID" value="XM_029492779.1"/>
</dbReference>
<protein>
    <recommendedName>
        <fullName evidence="10">Odorant receptor</fullName>
    </recommendedName>
</protein>
<keyword evidence="12" id="KW-1185">Reference proteome</keyword>
<feature type="transmembrane region" description="Helical" evidence="10">
    <location>
        <begin position="100"/>
        <end position="118"/>
    </location>
</feature>
<evidence type="ECO:0000256" key="7">
    <source>
        <dbReference type="ARBA" id="ARBA00023136"/>
    </source>
</evidence>
<dbReference type="GO" id="GO:0005549">
    <property type="term" value="F:odorant binding"/>
    <property type="evidence" value="ECO:0007669"/>
    <property type="project" value="InterPro"/>
</dbReference>
<keyword evidence="4 10" id="KW-0812">Transmembrane</keyword>
<name>A0A8R2NUU7_ACYPI</name>
<evidence type="ECO:0000256" key="9">
    <source>
        <dbReference type="ARBA" id="ARBA00023224"/>
    </source>
</evidence>
<accession>A0A8R2NUU7</accession>
<keyword evidence="7 10" id="KW-0472">Membrane</keyword>
<dbReference type="GO" id="GO:0007165">
    <property type="term" value="P:signal transduction"/>
    <property type="evidence" value="ECO:0007669"/>
    <property type="project" value="UniProtKB-KW"/>
</dbReference>
<dbReference type="GeneID" id="107882930"/>
<dbReference type="AlphaFoldDB" id="A0A8R2NUU7"/>
<reference evidence="12" key="1">
    <citation type="submission" date="2010-06" db="EMBL/GenBank/DDBJ databases">
        <authorList>
            <person name="Jiang H."/>
            <person name="Abraham K."/>
            <person name="Ali S."/>
            <person name="Alsbrooks S.L."/>
            <person name="Anim B.N."/>
            <person name="Anosike U.S."/>
            <person name="Attaway T."/>
            <person name="Bandaranaike D.P."/>
            <person name="Battles P.K."/>
            <person name="Bell S.N."/>
            <person name="Bell A.V."/>
            <person name="Beltran B."/>
            <person name="Bickham C."/>
            <person name="Bustamante Y."/>
            <person name="Caleb T."/>
            <person name="Canada A."/>
            <person name="Cardenas V."/>
            <person name="Carter K."/>
            <person name="Chacko J."/>
            <person name="Chandrabose M.N."/>
            <person name="Chavez D."/>
            <person name="Chavez A."/>
            <person name="Chen L."/>
            <person name="Chu H.-S."/>
            <person name="Claassen K.J."/>
            <person name="Cockrell R."/>
            <person name="Collins M."/>
            <person name="Cooper J.A."/>
            <person name="Cree A."/>
            <person name="Curry S.M."/>
            <person name="Da Y."/>
            <person name="Dao M.D."/>
            <person name="Das B."/>
            <person name="Davila M.-L."/>
            <person name="Davy-Carroll L."/>
            <person name="Denson S."/>
            <person name="Dinh H."/>
            <person name="Ebong V.E."/>
            <person name="Edwards J.R."/>
            <person name="Egan A."/>
            <person name="El-Daye J."/>
            <person name="Escobedo L."/>
            <person name="Fernandez S."/>
            <person name="Fernando P.R."/>
            <person name="Flagg N."/>
            <person name="Forbes L.D."/>
            <person name="Fowler R.G."/>
            <person name="Fu Q."/>
            <person name="Gabisi R.A."/>
            <person name="Ganer J."/>
            <person name="Garbino Pronczuk A."/>
            <person name="Garcia R.M."/>
            <person name="Garner T."/>
            <person name="Garrett T.E."/>
            <person name="Gonzalez D.A."/>
            <person name="Hamid H."/>
            <person name="Hawkins E.S."/>
            <person name="Hirani K."/>
            <person name="Hogues M.E."/>
            <person name="Hollins B."/>
            <person name="Hsiao C.-H."/>
            <person name="Jabil R."/>
            <person name="James M.L."/>
            <person name="Jhangiani S.N."/>
            <person name="Johnson B."/>
            <person name="Johnson Q."/>
            <person name="Joshi V."/>
            <person name="Kalu J.B."/>
            <person name="Kam C."/>
            <person name="Kashfia A."/>
            <person name="Keebler J."/>
            <person name="Kisamo H."/>
            <person name="Kovar C.L."/>
            <person name="Lago L.A."/>
            <person name="Lai C.-Y."/>
            <person name="Laidlaw J."/>
            <person name="Lara F."/>
            <person name="Le T.-K."/>
            <person name="Lee S.L."/>
            <person name="Legall F.H."/>
            <person name="Lemon S.J."/>
            <person name="Lewis L.R."/>
            <person name="Li B."/>
            <person name="Liu Y."/>
            <person name="Liu Y.-S."/>
            <person name="Lopez J."/>
            <person name="Lozado R.J."/>
            <person name="Lu J."/>
            <person name="Madu R.C."/>
            <person name="Maheshwari M."/>
            <person name="Maheshwari R."/>
            <person name="Malloy K."/>
            <person name="Martinez E."/>
            <person name="Mathew T."/>
            <person name="Mercado I.C."/>
            <person name="Mercado C."/>
            <person name="Meyer B."/>
            <person name="Montgomery K."/>
            <person name="Morgan M.B."/>
            <person name="Munidasa M."/>
            <person name="Nazareth L.V."/>
            <person name="Nelson J."/>
            <person name="Ng B.M."/>
            <person name="Nguyen N.B."/>
            <person name="Nguyen P.Q."/>
            <person name="Nguyen T."/>
            <person name="Obregon M."/>
            <person name="Okwuonu G.O."/>
            <person name="Onwere C.G."/>
            <person name="Orozco G."/>
            <person name="Parra A."/>
            <person name="Patel S."/>
            <person name="Patil S."/>
            <person name="Perez A."/>
            <person name="Perez Y."/>
            <person name="Pham C."/>
            <person name="Primus E.L."/>
            <person name="Pu L.-L."/>
            <person name="Puazo M."/>
            <person name="Qin X."/>
            <person name="Quiroz J.B."/>
            <person name="Reese J."/>
            <person name="Richards S."/>
            <person name="Rives C.M."/>
            <person name="Robberts R."/>
            <person name="Ruiz S.J."/>
            <person name="Ruiz M.J."/>
            <person name="Santibanez J."/>
            <person name="Schneider B.W."/>
            <person name="Sisson I."/>
            <person name="Smith M."/>
            <person name="Sodergren E."/>
            <person name="Song X.-Z."/>
            <person name="Song B.B."/>
            <person name="Summersgill H."/>
            <person name="Thelus R."/>
            <person name="Thornton R.D."/>
            <person name="Trejos Z.Y."/>
            <person name="Usmani K."/>
            <person name="Vattathil S."/>
            <person name="Villasana D."/>
            <person name="Walker D.L."/>
            <person name="Wang S."/>
            <person name="Wang K."/>
            <person name="White C.S."/>
            <person name="Williams A.C."/>
            <person name="Williamson J."/>
            <person name="Wilson K."/>
            <person name="Woghiren I.O."/>
            <person name="Woodworth J.R."/>
            <person name="Worley K.C."/>
            <person name="Wright R.A."/>
            <person name="Wu W."/>
            <person name="Young L."/>
            <person name="Zhang L."/>
            <person name="Zhang J."/>
            <person name="Zhu Y."/>
            <person name="Muzny D.M."/>
            <person name="Weinstock G."/>
            <person name="Gibbs R.A."/>
        </authorList>
    </citation>
    <scope>NUCLEOTIDE SEQUENCE [LARGE SCALE GENOMIC DNA]</scope>
    <source>
        <strain evidence="12">LSR1</strain>
    </source>
</reference>
<keyword evidence="9 10" id="KW-0807">Transducer</keyword>
<comment type="similarity">
    <text evidence="10">Belongs to the insect chemoreceptor superfamily. Heteromeric odorant receptor channel (TC 1.A.69) family.</text>
</comment>
<dbReference type="InterPro" id="IPR004117">
    <property type="entry name" value="7tm6_olfct_rcpt"/>
</dbReference>
<evidence type="ECO:0000256" key="1">
    <source>
        <dbReference type="ARBA" id="ARBA00004651"/>
    </source>
</evidence>
<keyword evidence="6 10" id="KW-1133">Transmembrane helix</keyword>
<feature type="transmembrane region" description="Helical" evidence="10">
    <location>
        <begin position="315"/>
        <end position="338"/>
    </location>
</feature>
<evidence type="ECO:0000256" key="8">
    <source>
        <dbReference type="ARBA" id="ARBA00023170"/>
    </source>
</evidence>
<evidence type="ECO:0000256" key="10">
    <source>
        <dbReference type="RuleBase" id="RU351113"/>
    </source>
</evidence>
<feature type="transmembrane region" description="Helical" evidence="10">
    <location>
        <begin position="350"/>
        <end position="373"/>
    </location>
</feature>
<dbReference type="EnsemblMetazoa" id="XM_029492779.1">
    <property type="protein sequence ID" value="XP_029348639.1"/>
    <property type="gene ID" value="LOC107882930"/>
</dbReference>
<evidence type="ECO:0000256" key="6">
    <source>
        <dbReference type="ARBA" id="ARBA00022989"/>
    </source>
</evidence>
<sequence length="452" mass="53458">MIVDRLLKDILCCYLFLVFQQYIDIITIDIRNETNHVFNIKLAKLLGLYQILDPGALKCRGRNIYHIVTSCLLLYACLISTILIISGLYYCTNIPVSIDYFWKSVTTIYVIYKTWIIIHYSNDVWNCLSITRYDLTSLTDRNRHILDRWRERLAWLTNIYVIMYCMTLVLYLVITLAFSEVKSTVKNRDGSVGYYRQNALNLYLIATDDTYNVHYYTFYFIEASFVAFITLYFLIFDVLMVTLCFGMCCQMEIICSAFKSVGHKFVTDPHSPIDDIKNQTSNEHDLIYDELKTIIMDHQVVMKKYEDFLTIFRRVMLLHIFVSSFTVILLWFTFIMSFSNDDRFKTSDVIIIRMICEIPSILFQIYMMCYLFGNINDQKDEIIFALYSSNWTEMDMKCKKLILLTMQLNNANQIKLKFTRTKIVNLEMFFKTMGHCYTVISVLVNHIQTKNE</sequence>
<evidence type="ECO:0000313" key="12">
    <source>
        <dbReference type="Proteomes" id="UP000007819"/>
    </source>
</evidence>
<evidence type="ECO:0000256" key="2">
    <source>
        <dbReference type="ARBA" id="ARBA00022475"/>
    </source>
</evidence>
<keyword evidence="8 10" id="KW-0675">Receptor</keyword>
<dbReference type="PANTHER" id="PTHR21137">
    <property type="entry name" value="ODORANT RECEPTOR"/>
    <property type="match status" value="1"/>
</dbReference>
<reference evidence="11" key="2">
    <citation type="submission" date="2022-06" db="UniProtKB">
        <authorList>
            <consortium name="EnsemblMetazoa"/>
        </authorList>
    </citation>
    <scope>IDENTIFICATION</scope>
</reference>
<dbReference type="OrthoDB" id="7548151at2759"/>
<feature type="transmembrane region" description="Helical" evidence="10">
    <location>
        <begin position="153"/>
        <end position="178"/>
    </location>
</feature>
<keyword evidence="3 10" id="KW-0716">Sensory transduction</keyword>
<evidence type="ECO:0000313" key="11">
    <source>
        <dbReference type="EnsemblMetazoa" id="XP_029348639.1"/>
    </source>
</evidence>
<comment type="caution">
    <text evidence="10">Lacks conserved residue(s) required for the propagation of feature annotation.</text>
</comment>
<dbReference type="KEGG" id="api:107882930"/>
<keyword evidence="2" id="KW-1003">Cell membrane</keyword>
<evidence type="ECO:0000256" key="3">
    <source>
        <dbReference type="ARBA" id="ARBA00022606"/>
    </source>
</evidence>
<proteinExistence type="inferred from homology"/>
<dbReference type="Proteomes" id="UP000007819">
    <property type="component" value="Chromosome X"/>
</dbReference>
<organism evidence="11 12">
    <name type="scientific">Acyrthosiphon pisum</name>
    <name type="common">Pea aphid</name>
    <dbReference type="NCBI Taxonomy" id="7029"/>
    <lineage>
        <taxon>Eukaryota</taxon>
        <taxon>Metazoa</taxon>
        <taxon>Ecdysozoa</taxon>
        <taxon>Arthropoda</taxon>
        <taxon>Hexapoda</taxon>
        <taxon>Insecta</taxon>
        <taxon>Pterygota</taxon>
        <taxon>Neoptera</taxon>
        <taxon>Paraneoptera</taxon>
        <taxon>Hemiptera</taxon>
        <taxon>Sternorrhyncha</taxon>
        <taxon>Aphidomorpha</taxon>
        <taxon>Aphidoidea</taxon>
        <taxon>Aphididae</taxon>
        <taxon>Macrosiphini</taxon>
        <taxon>Acyrthosiphon</taxon>
    </lineage>
</organism>
<keyword evidence="5 10" id="KW-0552">Olfaction</keyword>
<comment type="subcellular location">
    <subcellularLocation>
        <location evidence="1 10">Cell membrane</location>
        <topology evidence="1 10">Multi-pass membrane protein</topology>
    </subcellularLocation>
</comment>
<dbReference type="GO" id="GO:0004984">
    <property type="term" value="F:olfactory receptor activity"/>
    <property type="evidence" value="ECO:0007669"/>
    <property type="project" value="InterPro"/>
</dbReference>
<evidence type="ECO:0000256" key="4">
    <source>
        <dbReference type="ARBA" id="ARBA00022692"/>
    </source>
</evidence>
<evidence type="ECO:0000256" key="5">
    <source>
        <dbReference type="ARBA" id="ARBA00022725"/>
    </source>
</evidence>